<gene>
    <name evidence="5" type="ORF">DYU11_13580</name>
</gene>
<evidence type="ECO:0000256" key="1">
    <source>
        <dbReference type="ARBA" id="ARBA00023015"/>
    </source>
</evidence>
<dbReference type="OrthoDB" id="1007602at2"/>
<evidence type="ECO:0000313" key="5">
    <source>
        <dbReference type="EMBL" id="RIV23989.1"/>
    </source>
</evidence>
<keyword evidence="3" id="KW-0804">Transcription</keyword>
<evidence type="ECO:0000313" key="6">
    <source>
        <dbReference type="Proteomes" id="UP000283523"/>
    </source>
</evidence>
<keyword evidence="2" id="KW-0238">DNA-binding</keyword>
<name>A0A418MCA1_9BACT</name>
<dbReference type="PANTHER" id="PTHR43280:SF2">
    <property type="entry name" value="HTH-TYPE TRANSCRIPTIONAL REGULATOR EXSA"/>
    <property type="match status" value="1"/>
</dbReference>
<feature type="domain" description="HTH araC/xylS-type" evidence="4">
    <location>
        <begin position="137"/>
        <end position="237"/>
    </location>
</feature>
<dbReference type="InterPro" id="IPR009057">
    <property type="entry name" value="Homeodomain-like_sf"/>
</dbReference>
<evidence type="ECO:0000259" key="4">
    <source>
        <dbReference type="PROSITE" id="PS01124"/>
    </source>
</evidence>
<dbReference type="GO" id="GO:0043565">
    <property type="term" value="F:sequence-specific DNA binding"/>
    <property type="evidence" value="ECO:0007669"/>
    <property type="project" value="InterPro"/>
</dbReference>
<dbReference type="InterPro" id="IPR018060">
    <property type="entry name" value="HTH_AraC"/>
</dbReference>
<dbReference type="AlphaFoldDB" id="A0A418MCA1"/>
<dbReference type="Gene3D" id="1.10.10.60">
    <property type="entry name" value="Homeodomain-like"/>
    <property type="match status" value="1"/>
</dbReference>
<dbReference type="PROSITE" id="PS01124">
    <property type="entry name" value="HTH_ARAC_FAMILY_2"/>
    <property type="match status" value="1"/>
</dbReference>
<dbReference type="PANTHER" id="PTHR43280">
    <property type="entry name" value="ARAC-FAMILY TRANSCRIPTIONAL REGULATOR"/>
    <property type="match status" value="1"/>
</dbReference>
<accession>A0A418MCA1</accession>
<dbReference type="RefSeq" id="WP_119668205.1">
    <property type="nucleotide sequence ID" value="NZ_QXED01000003.1"/>
</dbReference>
<evidence type="ECO:0000256" key="3">
    <source>
        <dbReference type="ARBA" id="ARBA00023163"/>
    </source>
</evidence>
<proteinExistence type="predicted"/>
<dbReference type="Pfam" id="PF12833">
    <property type="entry name" value="HTH_18"/>
    <property type="match status" value="1"/>
</dbReference>
<protein>
    <submittedName>
        <fullName evidence="5">AraC family transcriptional regulator</fullName>
    </submittedName>
</protein>
<dbReference type="SUPFAM" id="SSF46689">
    <property type="entry name" value="Homeodomain-like"/>
    <property type="match status" value="2"/>
</dbReference>
<comment type="caution">
    <text evidence="5">The sequence shown here is derived from an EMBL/GenBank/DDBJ whole genome shotgun (WGS) entry which is preliminary data.</text>
</comment>
<keyword evidence="6" id="KW-1185">Reference proteome</keyword>
<reference evidence="5 6" key="1">
    <citation type="submission" date="2018-08" db="EMBL/GenBank/DDBJ databases">
        <title>Fibrisoma montanum sp. nov., isolated from Danxia mountain soil.</title>
        <authorList>
            <person name="Huang Y."/>
        </authorList>
    </citation>
    <scope>NUCLEOTIDE SEQUENCE [LARGE SCALE GENOMIC DNA]</scope>
    <source>
        <strain evidence="5 6">HYT19</strain>
    </source>
</reference>
<evidence type="ECO:0000256" key="2">
    <source>
        <dbReference type="ARBA" id="ARBA00023125"/>
    </source>
</evidence>
<dbReference type="SMART" id="SM00342">
    <property type="entry name" value="HTH_ARAC"/>
    <property type="match status" value="1"/>
</dbReference>
<dbReference type="Proteomes" id="UP000283523">
    <property type="component" value="Unassembled WGS sequence"/>
</dbReference>
<dbReference type="GO" id="GO:0003700">
    <property type="term" value="F:DNA-binding transcription factor activity"/>
    <property type="evidence" value="ECO:0007669"/>
    <property type="project" value="InterPro"/>
</dbReference>
<organism evidence="5 6">
    <name type="scientific">Fibrisoma montanum</name>
    <dbReference type="NCBI Taxonomy" id="2305895"/>
    <lineage>
        <taxon>Bacteria</taxon>
        <taxon>Pseudomonadati</taxon>
        <taxon>Bacteroidota</taxon>
        <taxon>Cytophagia</taxon>
        <taxon>Cytophagales</taxon>
        <taxon>Spirosomataceae</taxon>
        <taxon>Fibrisoma</taxon>
    </lineage>
</organism>
<keyword evidence="1" id="KW-0805">Transcription regulation</keyword>
<sequence>MNPFILSFKVYGLNVHIHKHSAYQIILALNNSLTSIINNVPYTDIVGFVIRPQVPHACTILPDTTVCILNIEAYSRAGLQLRSLFADDQPVVILERPADVGRVFDPLRQQPPDQWPTSLSYLLTDERSIGKVDDRVRKLIDYIEQHYTLHTLTPQRLAEEVFLSPSRMAALFKAETGSSPSKYLLWTRLRHAIDMALTDRHKHLTEIAYETGFYDQAQFTKYMYEMMGVPPRALKQNSDLIQVLG</sequence>
<dbReference type="EMBL" id="QXED01000003">
    <property type="protein sequence ID" value="RIV23989.1"/>
    <property type="molecule type" value="Genomic_DNA"/>
</dbReference>